<evidence type="ECO:0000313" key="10">
    <source>
        <dbReference type="EMBL" id="MPV38279.1"/>
    </source>
</evidence>
<dbReference type="Pfam" id="PF00528">
    <property type="entry name" value="BPD_transp_1"/>
    <property type="match status" value="1"/>
</dbReference>
<dbReference type="InterPro" id="IPR035906">
    <property type="entry name" value="MetI-like_sf"/>
</dbReference>
<evidence type="ECO:0000256" key="2">
    <source>
        <dbReference type="ARBA" id="ARBA00022448"/>
    </source>
</evidence>
<reference evidence="10 11" key="1">
    <citation type="submission" date="2019-10" db="EMBL/GenBank/DDBJ databases">
        <title>Georgenia wutianyii sp. nov. and Georgenia yuyongxinii sp. nov. isolated from plateau pika (Ochotona curzoniae) in the Qinghai-Tibet plateau of China.</title>
        <authorList>
            <person name="Tian Z."/>
        </authorList>
    </citation>
    <scope>NUCLEOTIDE SEQUENCE [LARGE SCALE GENOMIC DNA]</scope>
    <source>
        <strain evidence="10 11">JCM 19765</strain>
    </source>
</reference>
<evidence type="ECO:0000259" key="9">
    <source>
        <dbReference type="PROSITE" id="PS50928"/>
    </source>
</evidence>
<protein>
    <submittedName>
        <fullName evidence="10">Ectoine/hydroxyectoine ABC transporter permease subunit EhuD</fullName>
    </submittedName>
</protein>
<dbReference type="OrthoDB" id="9814902at2"/>
<dbReference type="NCBIfam" id="TIGR01726">
    <property type="entry name" value="HEQRo_perm_3TM"/>
    <property type="match status" value="1"/>
</dbReference>
<keyword evidence="11" id="KW-1185">Reference proteome</keyword>
<comment type="subcellular location">
    <subcellularLocation>
        <location evidence="1 8">Cell membrane</location>
        <topology evidence="1 8">Multi-pass membrane protein</topology>
    </subcellularLocation>
</comment>
<comment type="caution">
    <text evidence="10">The sequence shown here is derived from an EMBL/GenBank/DDBJ whole genome shotgun (WGS) entry which is preliminary data.</text>
</comment>
<evidence type="ECO:0000256" key="4">
    <source>
        <dbReference type="ARBA" id="ARBA00022692"/>
    </source>
</evidence>
<dbReference type="CDD" id="cd06261">
    <property type="entry name" value="TM_PBP2"/>
    <property type="match status" value="1"/>
</dbReference>
<proteinExistence type="inferred from homology"/>
<dbReference type="InterPro" id="IPR043429">
    <property type="entry name" value="ArtM/GltK/GlnP/TcyL/YhdX-like"/>
</dbReference>
<dbReference type="Proteomes" id="UP000437709">
    <property type="component" value="Unassembled WGS sequence"/>
</dbReference>
<keyword evidence="4 8" id="KW-0812">Transmembrane</keyword>
<keyword evidence="5" id="KW-0029">Amino-acid transport</keyword>
<dbReference type="PANTHER" id="PTHR30614:SF0">
    <property type="entry name" value="L-CYSTINE TRANSPORT SYSTEM PERMEASE PROTEIN TCYL"/>
    <property type="match status" value="1"/>
</dbReference>
<accession>A0A6N7EJD4</accession>
<keyword evidence="7 8" id="KW-0472">Membrane</keyword>
<evidence type="ECO:0000256" key="7">
    <source>
        <dbReference type="ARBA" id="ARBA00023136"/>
    </source>
</evidence>
<dbReference type="InterPro" id="IPR010065">
    <property type="entry name" value="AA_ABC_transptr_permease_3TM"/>
</dbReference>
<keyword evidence="2 8" id="KW-0813">Transport</keyword>
<keyword evidence="3" id="KW-1003">Cell membrane</keyword>
<dbReference type="Gene3D" id="1.10.3720.10">
    <property type="entry name" value="MetI-like"/>
    <property type="match status" value="1"/>
</dbReference>
<evidence type="ECO:0000313" key="11">
    <source>
        <dbReference type="Proteomes" id="UP000437709"/>
    </source>
</evidence>
<evidence type="ECO:0000256" key="6">
    <source>
        <dbReference type="ARBA" id="ARBA00022989"/>
    </source>
</evidence>
<dbReference type="GO" id="GO:0043190">
    <property type="term" value="C:ATP-binding cassette (ABC) transporter complex"/>
    <property type="evidence" value="ECO:0007669"/>
    <property type="project" value="InterPro"/>
</dbReference>
<dbReference type="PANTHER" id="PTHR30614">
    <property type="entry name" value="MEMBRANE COMPONENT OF AMINO ACID ABC TRANSPORTER"/>
    <property type="match status" value="1"/>
</dbReference>
<feature type="domain" description="ABC transmembrane type-1" evidence="9">
    <location>
        <begin position="23"/>
        <end position="207"/>
    </location>
</feature>
<dbReference type="EMBL" id="WHPC01000071">
    <property type="protein sequence ID" value="MPV38279.1"/>
    <property type="molecule type" value="Genomic_DNA"/>
</dbReference>
<keyword evidence="6 8" id="KW-1133">Transmembrane helix</keyword>
<evidence type="ECO:0000256" key="8">
    <source>
        <dbReference type="RuleBase" id="RU363032"/>
    </source>
</evidence>
<feature type="transmembrane region" description="Helical" evidence="8">
    <location>
        <begin position="22"/>
        <end position="47"/>
    </location>
</feature>
<dbReference type="NCBIfam" id="TIGR03003">
    <property type="entry name" value="ectoine_ehuD"/>
    <property type="match status" value="1"/>
</dbReference>
<feature type="transmembrane region" description="Helical" evidence="8">
    <location>
        <begin position="188"/>
        <end position="207"/>
    </location>
</feature>
<evidence type="ECO:0000256" key="1">
    <source>
        <dbReference type="ARBA" id="ARBA00004651"/>
    </source>
</evidence>
<dbReference type="InterPro" id="IPR014341">
    <property type="entry name" value="Ectoine_EhuD"/>
</dbReference>
<dbReference type="RefSeq" id="WP_152196263.1">
    <property type="nucleotide sequence ID" value="NZ_VUKD01000005.1"/>
</dbReference>
<dbReference type="SUPFAM" id="SSF161098">
    <property type="entry name" value="MetI-like"/>
    <property type="match status" value="1"/>
</dbReference>
<sequence length="217" mass="24452">MGNDIWSWERAGEVFPQLIETFLQVTLLATVVGSIIAAVLGLIVAMVRRLAPVWIAKPLHWVMEFIRMTPLVIQLLFAYYTFSAFEGLTIGITVLGIHYAAYMAEVYRSGIDAVPKGQWEATTALSMSKSRTWRKVIIPQALRTTVPALGTWVISMFKDTPFLTVIFVVEMLTRAEEYGARTFVYTEAITLAGLIFLAASYPTSVLLRRLEHRLARY</sequence>
<dbReference type="AlphaFoldDB" id="A0A6N7EJD4"/>
<comment type="similarity">
    <text evidence="8">Belongs to the binding-protein-dependent transport system permease family.</text>
</comment>
<evidence type="ECO:0000256" key="5">
    <source>
        <dbReference type="ARBA" id="ARBA00022970"/>
    </source>
</evidence>
<name>A0A6N7EJD4_9MICO</name>
<dbReference type="InterPro" id="IPR000515">
    <property type="entry name" value="MetI-like"/>
</dbReference>
<organism evidence="10 11">
    <name type="scientific">Georgenia subflava</name>
    <dbReference type="NCBI Taxonomy" id="1622177"/>
    <lineage>
        <taxon>Bacteria</taxon>
        <taxon>Bacillati</taxon>
        <taxon>Actinomycetota</taxon>
        <taxon>Actinomycetes</taxon>
        <taxon>Micrococcales</taxon>
        <taxon>Bogoriellaceae</taxon>
        <taxon>Georgenia</taxon>
    </lineage>
</organism>
<evidence type="ECO:0000256" key="3">
    <source>
        <dbReference type="ARBA" id="ARBA00022475"/>
    </source>
</evidence>
<dbReference type="PROSITE" id="PS50928">
    <property type="entry name" value="ABC_TM1"/>
    <property type="match status" value="1"/>
</dbReference>
<dbReference type="GO" id="GO:0006865">
    <property type="term" value="P:amino acid transport"/>
    <property type="evidence" value="ECO:0007669"/>
    <property type="project" value="UniProtKB-KW"/>
</dbReference>
<gene>
    <name evidence="10" type="primary">ehuD</name>
    <name evidence="10" type="ORF">GB881_14710</name>
</gene>
<dbReference type="GO" id="GO:0022857">
    <property type="term" value="F:transmembrane transporter activity"/>
    <property type="evidence" value="ECO:0007669"/>
    <property type="project" value="InterPro"/>
</dbReference>